<evidence type="ECO:0000256" key="1">
    <source>
        <dbReference type="SAM" id="MobiDB-lite"/>
    </source>
</evidence>
<dbReference type="InterPro" id="IPR013087">
    <property type="entry name" value="Znf_C2H2_type"/>
</dbReference>
<proteinExistence type="predicted"/>
<accession>A0ABQ9PD87</accession>
<organism evidence="3 4">
    <name type="scientific">Colletotrichum limetticola</name>
    <dbReference type="NCBI Taxonomy" id="1209924"/>
    <lineage>
        <taxon>Eukaryota</taxon>
        <taxon>Fungi</taxon>
        <taxon>Dikarya</taxon>
        <taxon>Ascomycota</taxon>
        <taxon>Pezizomycotina</taxon>
        <taxon>Sordariomycetes</taxon>
        <taxon>Hypocreomycetidae</taxon>
        <taxon>Glomerellales</taxon>
        <taxon>Glomerellaceae</taxon>
        <taxon>Colletotrichum</taxon>
        <taxon>Colletotrichum acutatum species complex</taxon>
    </lineage>
</organism>
<feature type="compositionally biased region" description="Polar residues" evidence="1">
    <location>
        <begin position="1007"/>
        <end position="1017"/>
    </location>
</feature>
<feature type="region of interest" description="Disordered" evidence="1">
    <location>
        <begin position="1006"/>
        <end position="1112"/>
    </location>
</feature>
<protein>
    <recommendedName>
        <fullName evidence="2">C2H2-type domain-containing protein</fullName>
    </recommendedName>
</protein>
<sequence length="1293" mass="144589">MALPSPPPSQPTTPHGLTDRQSRRLEALQLHLNEPEPVLICRPCGYALKPFGERVSRHLAEKHNICKSQRRGLSDLVKTLDLGDPNDVAPRPDGLPAHKSLTVTRGHACRHCSYRTASDDLICRHISKTHGIKDSRKADGWQRDHIYSGILLQSWSQNGTRGFWIAQPRTSELPPLGNDMGALGAGDPSPQAAPTAQQQALLAAAHHAERTYLASSPCVTTAATGQVDVAFQTGWMRRTGWDLMFDGARRDLLVKMSQLPAPVRDRWEAEDDMPHASSREDEARLQYIMSAVDGVFDRCEDTIRHTDVSMRCWLRSSVPYRPYKAPFELVGRRSSTYKYRRSVKRLLCFCIRLWRLPLGTRLSHCQRSLTIAQSHALETFWSDGIWNTLRRDDAPVVSHIDSDAAPADEDTTDADSQSVLRMRTRTRARRIPCAEAPNLSAGRTNRCGIVESSRGDLKNSSDCHDVDDGSATETSDDSDYEDLPSEGLECLQDHDHKKTSVRTYATEDRLSTDVAAQSLSFSDRGLRGGYFSTALEDLTLRLLYFLMTEEFEDGQSKSTLLVYFSGVLGLTSDGSGFQSPGNYTANLSAFIYCARLIVIEVLLPRTSHDYVGYPARPRHGQLEILNRVRRETMCLASQAPLGEFLSLRAYGRTVSPADGPSFRFSWSDDGQTISWDDGRLSLQQFRSLAHDMVQHTASAVDRLMYGWHPVFDLSKTKDRMAYTHRGYSFVSEPANGLQEAYLDLSQRACLSTIDGLLSEEGWLSRRVQRYIDDSEALLSALFALVHLTGGQAARGSELASVQYQNGTSTPRGVYVYSGALLLITRHHKTRHTTNNEFQVARFLPDVVGRLLYLYLVYIRPFTSMLTRACLCAPGTPGAPILFASPSRPDMPWSTDRLSKELLRATTQFTGQPINTRTYRQLSIAITERHVKQIHSLSNQYDDRGRDAPIESAFAWQSGHRPFQRAATYGLDGAYPDSLQPALLERYRWVSRQWHGFLRLEACDRPTRGTTWQDAQSTTRKRQESPTALVAPPPEHHHPNKRTRLNTTSEPSEATTLSIHCVSDPPTGPDTARGSADTNSAEPQQRDRRGPASPQSGPGTEGGNKDTSSAEHQQQDTIYPFVFNAEFSVALCKTCRYAVVSDEVMTHLKTQHRGIRVAERKRITDRIQSLHGIVRSQTDLQSFRYPGPNTPPIAHLAVPKTDGIRCAECQYVCRQLQTIQSHCRTEHGWVNDWQKGGNVRERAKAARILPWTTGVPCQRLFLTRAGCRWFEVGRDAGVAVDSSEPAQQVPDSPA</sequence>
<reference evidence="3" key="1">
    <citation type="submission" date="2023-04" db="EMBL/GenBank/DDBJ databases">
        <title>Colletotrichum limetticola genome sequence.</title>
        <authorList>
            <person name="Baroncelli R."/>
        </authorList>
    </citation>
    <scope>NUCLEOTIDE SEQUENCE</scope>
    <source>
        <strain evidence="3">KLA-Anderson</strain>
    </source>
</reference>
<feature type="region of interest" description="Disordered" evidence="1">
    <location>
        <begin position="452"/>
        <end position="485"/>
    </location>
</feature>
<feature type="compositionally biased region" description="Basic and acidic residues" evidence="1">
    <location>
        <begin position="453"/>
        <end position="467"/>
    </location>
</feature>
<evidence type="ECO:0000259" key="2">
    <source>
        <dbReference type="SMART" id="SM00355"/>
    </source>
</evidence>
<dbReference type="Pfam" id="PF12013">
    <property type="entry name" value="OrsD"/>
    <property type="match status" value="2"/>
</dbReference>
<dbReference type="Proteomes" id="UP001169217">
    <property type="component" value="Unassembled WGS sequence"/>
</dbReference>
<feature type="domain" description="C2H2-type" evidence="2">
    <location>
        <begin position="1129"/>
        <end position="1151"/>
    </location>
</feature>
<feature type="domain" description="C2H2-type" evidence="2">
    <location>
        <begin position="107"/>
        <end position="130"/>
    </location>
</feature>
<feature type="domain" description="C2H2-type" evidence="2">
    <location>
        <begin position="1203"/>
        <end position="1226"/>
    </location>
</feature>
<evidence type="ECO:0000313" key="4">
    <source>
        <dbReference type="Proteomes" id="UP001169217"/>
    </source>
</evidence>
<evidence type="ECO:0000313" key="3">
    <source>
        <dbReference type="EMBL" id="KAK0370042.1"/>
    </source>
</evidence>
<feature type="compositionally biased region" description="Acidic residues" evidence="1">
    <location>
        <begin position="468"/>
        <end position="484"/>
    </location>
</feature>
<dbReference type="EMBL" id="JARUPT010000579">
    <property type="protein sequence ID" value="KAK0370042.1"/>
    <property type="molecule type" value="Genomic_DNA"/>
</dbReference>
<dbReference type="InterPro" id="IPR022698">
    <property type="entry name" value="OrsD"/>
</dbReference>
<name>A0ABQ9PD87_9PEZI</name>
<keyword evidence="4" id="KW-1185">Reference proteome</keyword>
<gene>
    <name evidence="3" type="ORF">CLIM01_12595</name>
</gene>
<comment type="caution">
    <text evidence="3">The sequence shown here is derived from an EMBL/GenBank/DDBJ whole genome shotgun (WGS) entry which is preliminary data.</text>
</comment>
<feature type="compositionally biased region" description="Polar residues" evidence="1">
    <location>
        <begin position="1044"/>
        <end position="1057"/>
    </location>
</feature>
<dbReference type="SMART" id="SM00355">
    <property type="entry name" value="ZnF_C2H2"/>
    <property type="match status" value="3"/>
</dbReference>